<keyword evidence="3" id="KW-0067">ATP-binding</keyword>
<dbReference type="AlphaFoldDB" id="A0AA39J7D2"/>
<comment type="similarity">
    <text evidence="3">Belongs to the TRAFAC class myosin-kinesin ATPase superfamily. Myosin family.</text>
</comment>
<dbReference type="Pfam" id="PF00063">
    <property type="entry name" value="Myosin_head"/>
    <property type="match status" value="1"/>
</dbReference>
<reference evidence="5" key="1">
    <citation type="submission" date="2023-06" db="EMBL/GenBank/DDBJ databases">
        <authorList>
            <consortium name="Lawrence Berkeley National Laboratory"/>
            <person name="Ahrendt S."/>
            <person name="Sahu N."/>
            <person name="Indic B."/>
            <person name="Wong-Bajracharya J."/>
            <person name="Merenyi Z."/>
            <person name="Ke H.-M."/>
            <person name="Monk M."/>
            <person name="Kocsube S."/>
            <person name="Drula E."/>
            <person name="Lipzen A."/>
            <person name="Balint B."/>
            <person name="Henrissat B."/>
            <person name="Andreopoulos B."/>
            <person name="Martin F.M."/>
            <person name="Harder C.B."/>
            <person name="Rigling D."/>
            <person name="Ford K.L."/>
            <person name="Foster G.D."/>
            <person name="Pangilinan J."/>
            <person name="Papanicolaou A."/>
            <person name="Barry K."/>
            <person name="LaButti K."/>
            <person name="Viragh M."/>
            <person name="Koriabine M."/>
            <person name="Yan M."/>
            <person name="Riley R."/>
            <person name="Champramary S."/>
            <person name="Plett K.L."/>
            <person name="Tsai I.J."/>
            <person name="Slot J."/>
            <person name="Sipos G."/>
            <person name="Plett J."/>
            <person name="Nagy L.G."/>
            <person name="Grigoriev I.V."/>
        </authorList>
    </citation>
    <scope>NUCLEOTIDE SEQUENCE</scope>
    <source>
        <strain evidence="5">FPL87.14</strain>
    </source>
</reference>
<name>A0AA39J7D2_9AGAR</name>
<accession>A0AA39J7D2</accession>
<dbReference type="InterPro" id="IPR027417">
    <property type="entry name" value="P-loop_NTPase"/>
</dbReference>
<dbReference type="PROSITE" id="PS51456">
    <property type="entry name" value="MYOSIN_MOTOR"/>
    <property type="match status" value="1"/>
</dbReference>
<dbReference type="SUPFAM" id="SSF52540">
    <property type="entry name" value="P-loop containing nucleoside triphosphate hydrolases"/>
    <property type="match status" value="1"/>
</dbReference>
<dbReference type="EMBL" id="JAUEPT010000061">
    <property type="protein sequence ID" value="KAK0435613.1"/>
    <property type="molecule type" value="Genomic_DNA"/>
</dbReference>
<dbReference type="InterPro" id="IPR001609">
    <property type="entry name" value="Myosin_head_motor_dom-like"/>
</dbReference>
<gene>
    <name evidence="5" type="ORF">EV421DRAFT_1908496</name>
</gene>
<evidence type="ECO:0000259" key="4">
    <source>
        <dbReference type="PROSITE" id="PS51456"/>
    </source>
</evidence>
<feature type="domain" description="Myosin motor" evidence="4">
    <location>
        <begin position="1"/>
        <end position="116"/>
    </location>
</feature>
<evidence type="ECO:0000256" key="2">
    <source>
        <dbReference type="ARBA" id="ARBA00023175"/>
    </source>
</evidence>
<evidence type="ECO:0000313" key="6">
    <source>
        <dbReference type="Proteomes" id="UP001175226"/>
    </source>
</evidence>
<dbReference type="Gene3D" id="3.40.850.10">
    <property type="entry name" value="Kinesin motor domain"/>
    <property type="match status" value="1"/>
</dbReference>
<keyword evidence="3" id="KW-0009">Actin-binding</keyword>
<dbReference type="GO" id="GO:0016459">
    <property type="term" value="C:myosin complex"/>
    <property type="evidence" value="ECO:0007669"/>
    <property type="project" value="UniProtKB-KW"/>
</dbReference>
<evidence type="ECO:0000313" key="5">
    <source>
        <dbReference type="EMBL" id="KAK0435613.1"/>
    </source>
</evidence>
<organism evidence="5 6">
    <name type="scientific">Armillaria borealis</name>
    <dbReference type="NCBI Taxonomy" id="47425"/>
    <lineage>
        <taxon>Eukaryota</taxon>
        <taxon>Fungi</taxon>
        <taxon>Dikarya</taxon>
        <taxon>Basidiomycota</taxon>
        <taxon>Agaricomycotina</taxon>
        <taxon>Agaricomycetes</taxon>
        <taxon>Agaricomycetidae</taxon>
        <taxon>Agaricales</taxon>
        <taxon>Marasmiineae</taxon>
        <taxon>Physalacriaceae</taxon>
        <taxon>Armillaria</taxon>
    </lineage>
</organism>
<comment type="caution">
    <text evidence="5">The sequence shown here is derived from an EMBL/GenBank/DDBJ whole genome shotgun (WGS) entry which is preliminary data.</text>
</comment>
<keyword evidence="2 3" id="KW-0505">Motor protein</keyword>
<comment type="caution">
    <text evidence="3">Lacks conserved residue(s) required for the propagation of feature annotation.</text>
</comment>
<proteinExistence type="inferred from homology"/>
<dbReference type="GO" id="GO:0003779">
    <property type="term" value="F:actin binding"/>
    <property type="evidence" value="ECO:0007669"/>
    <property type="project" value="UniProtKB-KW"/>
</dbReference>
<keyword evidence="1 3" id="KW-0518">Myosin</keyword>
<feature type="binding site" evidence="3">
    <location>
        <begin position="78"/>
        <end position="85"/>
    </location>
    <ligand>
        <name>ATP</name>
        <dbReference type="ChEBI" id="CHEBI:30616"/>
    </ligand>
</feature>
<sequence length="116" mass="13205">MLREITVLRTDSFYGSRRTPDPVKIRPRQGYRGSHIFERSSLLMRYTIFTCGMVLEQYMRAWANMGEEREDQSILITGKSGAGKTESTMKVIQFLAAIATDVPSYFATLSSAFVQH</sequence>
<evidence type="ECO:0000256" key="3">
    <source>
        <dbReference type="PROSITE-ProRule" id="PRU00782"/>
    </source>
</evidence>
<dbReference type="InterPro" id="IPR036961">
    <property type="entry name" value="Kinesin_motor_dom_sf"/>
</dbReference>
<keyword evidence="6" id="KW-1185">Reference proteome</keyword>
<dbReference type="GO" id="GO:0005524">
    <property type="term" value="F:ATP binding"/>
    <property type="evidence" value="ECO:0007669"/>
    <property type="project" value="UniProtKB-UniRule"/>
</dbReference>
<dbReference type="GO" id="GO:0003774">
    <property type="term" value="F:cytoskeletal motor activity"/>
    <property type="evidence" value="ECO:0007669"/>
    <property type="project" value="UniProtKB-UniRule"/>
</dbReference>
<keyword evidence="3" id="KW-0547">Nucleotide-binding</keyword>
<dbReference type="Proteomes" id="UP001175226">
    <property type="component" value="Unassembled WGS sequence"/>
</dbReference>
<protein>
    <recommendedName>
        <fullName evidence="4">Myosin motor domain-containing protein</fullName>
    </recommendedName>
</protein>
<evidence type="ECO:0000256" key="1">
    <source>
        <dbReference type="ARBA" id="ARBA00023123"/>
    </source>
</evidence>